<keyword evidence="1" id="KW-0175">Coiled coil</keyword>
<dbReference type="GO" id="GO:0043023">
    <property type="term" value="F:ribosomal large subunit binding"/>
    <property type="evidence" value="ECO:0007669"/>
    <property type="project" value="TreeGrafter"/>
</dbReference>
<dbReference type="Proteomes" id="UP000008139">
    <property type="component" value="Chromosome"/>
</dbReference>
<protein>
    <submittedName>
        <fullName evidence="3">Fibronectin-binding A domain protein</fullName>
    </submittedName>
</protein>
<evidence type="ECO:0000259" key="2">
    <source>
        <dbReference type="Pfam" id="PF05670"/>
    </source>
</evidence>
<dbReference type="GO" id="GO:1990112">
    <property type="term" value="C:RQC complex"/>
    <property type="evidence" value="ECO:0007669"/>
    <property type="project" value="TreeGrafter"/>
</dbReference>
<dbReference type="AlphaFoldDB" id="F2LTH5"/>
<dbReference type="InterPro" id="IPR051608">
    <property type="entry name" value="RQC_Subunit_NEMF"/>
</dbReference>
<dbReference type="PANTHER" id="PTHR15239:SF6">
    <property type="entry name" value="RIBOSOME QUALITY CONTROL COMPLEX SUBUNIT NEMF"/>
    <property type="match status" value="1"/>
</dbReference>
<keyword evidence="4" id="KW-1185">Reference proteome</keyword>
<feature type="domain" description="NFACT RNA-binding" evidence="2">
    <location>
        <begin position="418"/>
        <end position="509"/>
    </location>
</feature>
<dbReference type="OrthoDB" id="9766163at2"/>
<dbReference type="InterPro" id="IPR008532">
    <property type="entry name" value="NFACT_RNA-bd"/>
</dbReference>
<dbReference type="STRING" id="760142.Hipma_0323"/>
<sequence length="531" mass="62947">MNHYLFKYAIELSKKIFINKRLKQIDFHPLGIFSISFFDEKHRLFFSLLPQNSFLMPFDRVLGETVKDELNFFVSLRKRLKGLKLVNIEQNYSERVAYFIFEDKRGLMVSKFKLVFEIMGRNSNLVLLNGNDMVLQAYKYLDNSRQLLSKKPYSPPVSDMPDVLRDDIKKLLLRFKHSEDILGFPLNLRRMIKNDNEFLAFIRTVREAFDKGEFELYLYPKNEVYPFYLPYAIRKLDVSFLYELFVIRPQRIRFENLKSNLKKVFTRRLGSLNRRLKKVEDELKRAENYEKYRIYAENLFAKPNLDVGYRNFIELEDLYTKKPLKIPLNPNLNLFDNAQNYYKKYKKAKHSVSIVKDRLKETLMEIDFLNQLIFDLENATTMDDFEDVKEIASKEGVVKLYTKGRKKTKKDYLPYEHINIDGYDVYIGKNARGNDIVSLKLASKDDLWFHAKNIASAHLILKTPSKLQDIDDDVKMKIARIVACRSKAKKSEMVDVDYTLAKYVRKPKHAKMGMVIYTNFKTIRVKKDECS</sequence>
<proteinExistence type="predicted"/>
<dbReference type="PANTHER" id="PTHR15239">
    <property type="entry name" value="NUCLEAR EXPORT MEDIATOR FACTOR NEMF"/>
    <property type="match status" value="1"/>
</dbReference>
<accession>F2LTH5</accession>
<evidence type="ECO:0000313" key="4">
    <source>
        <dbReference type="Proteomes" id="UP000008139"/>
    </source>
</evidence>
<dbReference type="Pfam" id="PF05833">
    <property type="entry name" value="NFACT_N"/>
    <property type="match status" value="2"/>
</dbReference>
<name>F2LTH5_HIPMA</name>
<dbReference type="InParanoid" id="F2LTH5"/>
<dbReference type="GO" id="GO:0072344">
    <property type="term" value="P:rescue of stalled ribosome"/>
    <property type="evidence" value="ECO:0007669"/>
    <property type="project" value="TreeGrafter"/>
</dbReference>
<dbReference type="EMBL" id="CP002606">
    <property type="protein sequence ID" value="AEA33300.1"/>
    <property type="molecule type" value="Genomic_DNA"/>
</dbReference>
<dbReference type="Pfam" id="PF05670">
    <property type="entry name" value="NFACT-R_1"/>
    <property type="match status" value="1"/>
</dbReference>
<dbReference type="RefSeq" id="WP_013681344.1">
    <property type="nucleotide sequence ID" value="NC_015318.1"/>
</dbReference>
<reference evidence="4" key="2">
    <citation type="submission" date="2011-03" db="EMBL/GenBank/DDBJ databases">
        <title>The complete genome of Hippea maritima DSM 10411.</title>
        <authorList>
            <consortium name="US DOE Joint Genome Institute (JGI-PGF)"/>
            <person name="Lucas S."/>
            <person name="Copeland A."/>
            <person name="Lapidus A."/>
            <person name="Bruce D."/>
            <person name="Goodwin L."/>
            <person name="Pitluck S."/>
            <person name="Peters L."/>
            <person name="Kyrpides N."/>
            <person name="Mavromatis K."/>
            <person name="Pagani I."/>
            <person name="Ivanova N."/>
            <person name="Mikhailova N."/>
            <person name="Lu M."/>
            <person name="Detter J.C."/>
            <person name="Tapia R."/>
            <person name="Han C."/>
            <person name="Land M."/>
            <person name="Hauser L."/>
            <person name="Markowitz V."/>
            <person name="Cheng J.-F."/>
            <person name="Hugenholtz P."/>
            <person name="Woyke T."/>
            <person name="Wu D."/>
            <person name="Spring S."/>
            <person name="Schroeder M."/>
            <person name="Brambilla E."/>
            <person name="Klenk H.-P."/>
            <person name="Eisen J.A."/>
        </authorList>
    </citation>
    <scope>NUCLEOTIDE SEQUENCE [LARGE SCALE GENOMIC DNA]</scope>
    <source>
        <strain evidence="4">ATCC 700847 / DSM 10411 / MH2</strain>
    </source>
</reference>
<organism evidence="3 4">
    <name type="scientific">Hippea maritima (strain ATCC 700847 / DSM 10411 / MH2)</name>
    <dbReference type="NCBI Taxonomy" id="760142"/>
    <lineage>
        <taxon>Bacteria</taxon>
        <taxon>Pseudomonadati</taxon>
        <taxon>Campylobacterota</taxon>
        <taxon>Desulfurellia</taxon>
        <taxon>Desulfurellales</taxon>
        <taxon>Hippeaceae</taxon>
        <taxon>Hippea</taxon>
    </lineage>
</organism>
<dbReference type="HOGENOM" id="CLU_022481_2_1_7"/>
<dbReference type="Gene3D" id="2.30.310.10">
    <property type="entry name" value="ibrinogen binding protein from staphylococcus aureus domain"/>
    <property type="match status" value="1"/>
</dbReference>
<evidence type="ECO:0000256" key="1">
    <source>
        <dbReference type="SAM" id="Coils"/>
    </source>
</evidence>
<reference evidence="3 4" key="1">
    <citation type="journal article" date="2011" name="Stand. Genomic Sci.">
        <title>Complete genome sequence of the thermophilic sulfur-reducer Hippea maritima type strain (MH(2)).</title>
        <authorList>
            <person name="Huntemann M."/>
            <person name="Lu M."/>
            <person name="Nolan M."/>
            <person name="Lapidus A."/>
            <person name="Lucas S."/>
            <person name="Hammon N."/>
            <person name="Deshpande S."/>
            <person name="Cheng J.F."/>
            <person name="Tapia R."/>
            <person name="Han C."/>
            <person name="Goodwin L."/>
            <person name="Pitluck S."/>
            <person name="Liolios K."/>
            <person name="Pagani I."/>
            <person name="Ivanova N."/>
            <person name="Ovchinikova G."/>
            <person name="Pati A."/>
            <person name="Chen A."/>
            <person name="Palaniappan K."/>
            <person name="Land M."/>
            <person name="Hauser L."/>
            <person name="Jeffries C.D."/>
            <person name="Detter J.C."/>
            <person name="Brambilla E.M."/>
            <person name="Rohde M."/>
            <person name="Spring S."/>
            <person name="Goker M."/>
            <person name="Woyke T."/>
            <person name="Bristow J."/>
            <person name="Eisen J.A."/>
            <person name="Markowitz V."/>
            <person name="Hugenholtz P."/>
            <person name="Kyrpides N.C."/>
            <person name="Klenk H.P."/>
            <person name="Mavromatis K."/>
        </authorList>
    </citation>
    <scope>NUCLEOTIDE SEQUENCE [LARGE SCALE GENOMIC DNA]</scope>
    <source>
        <strain evidence="4">ATCC 700847 / DSM 10411 / MH2</strain>
    </source>
</reference>
<dbReference type="KEGG" id="hmr:Hipma_0323"/>
<dbReference type="eggNOG" id="COG1293">
    <property type="taxonomic scope" value="Bacteria"/>
</dbReference>
<evidence type="ECO:0000313" key="3">
    <source>
        <dbReference type="EMBL" id="AEA33300.1"/>
    </source>
</evidence>
<dbReference type="GO" id="GO:0000049">
    <property type="term" value="F:tRNA binding"/>
    <property type="evidence" value="ECO:0007669"/>
    <property type="project" value="TreeGrafter"/>
</dbReference>
<feature type="coiled-coil region" evidence="1">
    <location>
        <begin position="262"/>
        <end position="289"/>
    </location>
</feature>
<gene>
    <name evidence="3" type="ordered locus">Hipma_0323</name>
</gene>